<feature type="coiled-coil region" evidence="1">
    <location>
        <begin position="147"/>
        <end position="191"/>
    </location>
</feature>
<dbReference type="AlphaFoldDB" id="A0A7M1USY3"/>
<gene>
    <name evidence="2" type="ORF">IMZ38_03950</name>
</gene>
<evidence type="ECO:0000313" key="3">
    <source>
        <dbReference type="Proteomes" id="UP000593766"/>
    </source>
</evidence>
<name>A0A7M1USY3_9CREN</name>
<proteinExistence type="predicted"/>
<protein>
    <submittedName>
        <fullName evidence="2">Uncharacterized protein</fullName>
    </submittedName>
</protein>
<accession>A0A7M1USY3</accession>
<sequence>MTGTNKITATTSLKTCFELLPLNILRQKLEVTLIVTLNQPGRKIYEFAVKESANYPVYVDIRGPTSNCNLVMIGEQVTHVYCKDIPGFEDTVKELNRILSSRDLFEARVYKIELYLSLTEPEPLVRLVHALYLSTIMCKFEESIFFIRELEKRLQEELTSKALFKKDQSCAGNLRREFRELKKKFEKMQLAEFLDQLQAFAKIYASCKA</sequence>
<dbReference type="OrthoDB" id="376191at2157"/>
<reference evidence="2 3" key="1">
    <citation type="submission" date="2020-10" db="EMBL/GenBank/DDBJ databases">
        <title>Complete genome sequence of Thermosphaera aggregans strain 3507.</title>
        <authorList>
            <person name="Zayulina K.S."/>
            <person name="Elcheninov A.G."/>
            <person name="Toshchakov S.V."/>
            <person name="Kublanov I.V."/>
            <person name="Kochetkova T.V."/>
        </authorList>
    </citation>
    <scope>NUCLEOTIDE SEQUENCE [LARGE SCALE GENOMIC DNA]</scope>
    <source>
        <strain evidence="2 3">3507</strain>
    </source>
</reference>
<dbReference type="Proteomes" id="UP000593766">
    <property type="component" value="Chromosome"/>
</dbReference>
<dbReference type="GeneID" id="59454542"/>
<keyword evidence="1" id="KW-0175">Coiled coil</keyword>
<dbReference type="EMBL" id="CP063144">
    <property type="protein sequence ID" value="QOR93814.1"/>
    <property type="molecule type" value="Genomic_DNA"/>
</dbReference>
<keyword evidence="3" id="KW-1185">Reference proteome</keyword>
<dbReference type="KEGG" id="tcs:IMZ38_03950"/>
<dbReference type="RefSeq" id="WP_193435621.1">
    <property type="nucleotide sequence ID" value="NZ_CP063144.1"/>
</dbReference>
<organism evidence="2 3">
    <name type="scientific">Thermosphaera chiliense</name>
    <dbReference type="NCBI Taxonomy" id="3402707"/>
    <lineage>
        <taxon>Archaea</taxon>
        <taxon>Thermoproteota</taxon>
        <taxon>Thermoprotei</taxon>
        <taxon>Desulfurococcales</taxon>
        <taxon>Desulfurococcaceae</taxon>
        <taxon>Thermosphaera</taxon>
    </lineage>
</organism>
<evidence type="ECO:0000256" key="1">
    <source>
        <dbReference type="SAM" id="Coils"/>
    </source>
</evidence>
<evidence type="ECO:0000313" key="2">
    <source>
        <dbReference type="EMBL" id="QOR93814.1"/>
    </source>
</evidence>